<reference evidence="1" key="1">
    <citation type="submission" date="2021-06" db="EMBL/GenBank/DDBJ databases">
        <authorList>
            <person name="Hodson N. C."/>
            <person name="Mongue J. A."/>
            <person name="Jaron S. K."/>
        </authorList>
    </citation>
    <scope>NUCLEOTIDE SEQUENCE</scope>
</reference>
<feature type="non-terminal residue" evidence="1">
    <location>
        <position position="1"/>
    </location>
</feature>
<evidence type="ECO:0000313" key="1">
    <source>
        <dbReference type="EMBL" id="CAG7785408.1"/>
    </source>
</evidence>
<dbReference type="AlphaFoldDB" id="A0A8J2KAU0"/>
<organism evidence="1 2">
    <name type="scientific">Allacma fusca</name>
    <dbReference type="NCBI Taxonomy" id="39272"/>
    <lineage>
        <taxon>Eukaryota</taxon>
        <taxon>Metazoa</taxon>
        <taxon>Ecdysozoa</taxon>
        <taxon>Arthropoda</taxon>
        <taxon>Hexapoda</taxon>
        <taxon>Collembola</taxon>
        <taxon>Symphypleona</taxon>
        <taxon>Sminthuridae</taxon>
        <taxon>Allacma</taxon>
    </lineage>
</organism>
<comment type="caution">
    <text evidence="1">The sequence shown here is derived from an EMBL/GenBank/DDBJ whole genome shotgun (WGS) entry which is preliminary data.</text>
</comment>
<dbReference type="EMBL" id="CAJVCH010296122">
    <property type="protein sequence ID" value="CAG7785408.1"/>
    <property type="molecule type" value="Genomic_DNA"/>
</dbReference>
<accession>A0A8J2KAU0</accession>
<name>A0A8J2KAU0_9HEXA</name>
<protein>
    <submittedName>
        <fullName evidence="1">Uncharacterized protein</fullName>
    </submittedName>
</protein>
<evidence type="ECO:0000313" key="2">
    <source>
        <dbReference type="Proteomes" id="UP000708208"/>
    </source>
</evidence>
<proteinExistence type="predicted"/>
<gene>
    <name evidence="1" type="ORF">AFUS01_LOCUS24033</name>
</gene>
<keyword evidence="2" id="KW-1185">Reference proteome</keyword>
<sequence>MTLSNVLETALTDPQYHFYQGSGNSGPTRVAGKFSEVFSFSGENR</sequence>
<dbReference type="Proteomes" id="UP000708208">
    <property type="component" value="Unassembled WGS sequence"/>
</dbReference>